<feature type="transmembrane region" description="Helical" evidence="1">
    <location>
        <begin position="95"/>
        <end position="118"/>
    </location>
</feature>
<evidence type="ECO:0000256" key="1">
    <source>
        <dbReference type="SAM" id="Phobius"/>
    </source>
</evidence>
<proteinExistence type="predicted"/>
<keyword evidence="1" id="KW-0472">Membrane</keyword>
<keyword evidence="1" id="KW-1133">Transmembrane helix</keyword>
<comment type="caution">
    <text evidence="2">The sequence shown here is derived from an EMBL/GenBank/DDBJ whole genome shotgun (WGS) entry which is preliminary data.</text>
</comment>
<evidence type="ECO:0000313" key="2">
    <source>
        <dbReference type="EMBL" id="RAK64004.1"/>
    </source>
</evidence>
<dbReference type="RefSeq" id="WP_111479725.1">
    <property type="nucleotide sequence ID" value="NZ_QHKM01000007.1"/>
</dbReference>
<accession>A0A328BDT5</accession>
<feature type="transmembrane region" description="Helical" evidence="1">
    <location>
        <begin position="63"/>
        <end position="83"/>
    </location>
</feature>
<dbReference type="AlphaFoldDB" id="A0A328BDT5"/>
<gene>
    <name evidence="2" type="ORF">DLM85_18825</name>
</gene>
<keyword evidence="3" id="KW-1185">Reference proteome</keyword>
<name>A0A328BDT5_9BACT</name>
<sequence length="130" mass="14802">MKGFFRALYEVIGSPQPSSEVPVYREVIFPNIGLLNLGITLVLLVLFYLVINRWMRVATFSRPSHWAIMLVLNVIIAFVIVLAQVNGQNVVSHSYVYWLALLNALYAALFFFLFSLIFRKLSVNASTTPF</sequence>
<dbReference type="OrthoDB" id="852688at2"/>
<keyword evidence="1" id="KW-0812">Transmembrane</keyword>
<dbReference type="Proteomes" id="UP000248553">
    <property type="component" value="Unassembled WGS sequence"/>
</dbReference>
<organism evidence="2 3">
    <name type="scientific">Hymenobacter edaphi</name>
    <dbReference type="NCBI Taxonomy" id="2211146"/>
    <lineage>
        <taxon>Bacteria</taxon>
        <taxon>Pseudomonadati</taxon>
        <taxon>Bacteroidota</taxon>
        <taxon>Cytophagia</taxon>
        <taxon>Cytophagales</taxon>
        <taxon>Hymenobacteraceae</taxon>
        <taxon>Hymenobacter</taxon>
    </lineage>
</organism>
<feature type="transmembrane region" description="Helical" evidence="1">
    <location>
        <begin position="28"/>
        <end position="51"/>
    </location>
</feature>
<dbReference type="EMBL" id="QHKM01000007">
    <property type="protein sequence ID" value="RAK64004.1"/>
    <property type="molecule type" value="Genomic_DNA"/>
</dbReference>
<evidence type="ECO:0000313" key="3">
    <source>
        <dbReference type="Proteomes" id="UP000248553"/>
    </source>
</evidence>
<protein>
    <submittedName>
        <fullName evidence="2">Uncharacterized protein</fullName>
    </submittedName>
</protein>
<reference evidence="3" key="1">
    <citation type="submission" date="2018-05" db="EMBL/GenBank/DDBJ databases">
        <authorList>
            <person name="Nie L."/>
        </authorList>
    </citation>
    <scope>NUCLEOTIDE SEQUENCE [LARGE SCALE GENOMIC DNA]</scope>
    <source>
        <strain evidence="3">NL</strain>
    </source>
</reference>